<dbReference type="EMBL" id="AWWI01000040">
    <property type="protein sequence ID" value="PIL21408.1"/>
    <property type="molecule type" value="Genomic_DNA"/>
</dbReference>
<dbReference type="InterPro" id="IPR006016">
    <property type="entry name" value="UspA"/>
</dbReference>
<dbReference type="Proteomes" id="UP000231259">
    <property type="component" value="Unassembled WGS sequence"/>
</dbReference>
<reference evidence="3 4" key="1">
    <citation type="submission" date="2013-09" db="EMBL/GenBank/DDBJ databases">
        <title>Genome sequencing of Phaeobacter antarcticus sp. nov. SM1211.</title>
        <authorList>
            <person name="Zhang X.-Y."/>
            <person name="Liu C."/>
            <person name="Chen X.-L."/>
            <person name="Xie B.-B."/>
            <person name="Qin Q.-L."/>
            <person name="Rong J.-C."/>
            <person name="Zhang Y.-Z."/>
        </authorList>
    </citation>
    <scope>NUCLEOTIDE SEQUENCE [LARGE SCALE GENOMIC DNA]</scope>
    <source>
        <strain evidence="3 4">SM1211</strain>
    </source>
</reference>
<evidence type="ECO:0000256" key="1">
    <source>
        <dbReference type="ARBA" id="ARBA00008791"/>
    </source>
</evidence>
<feature type="domain" description="UspA" evidence="2">
    <location>
        <begin position="152"/>
        <end position="273"/>
    </location>
</feature>
<gene>
    <name evidence="3" type="ORF">P775_04415</name>
</gene>
<dbReference type="CDD" id="cd00293">
    <property type="entry name" value="USP-like"/>
    <property type="match status" value="1"/>
</dbReference>
<name>A0A2G8RJZ0_9RHOB</name>
<sequence>MDFPTLCTLLPESGAAQTLEMAIACARRFESHLDVVSTAAPAIVTSDFGAGFGVSGAIIADTIEETRVRLRDSDSTARTRLSREDITWTSQALMAGADGLTQTVKEACRFADLAVLARPTSDNFESEVLFDAVLFGSDLPILLCDGSDLPNFDSITIAWDSSDQALAATRAALPLLRQAKVVTILMVDPPQSTEGRFAPGECLATFLSRHDIECKIELLPRMKARIADVMKQHIRETQADLLIMGAYGHSKLREQLLGGVTREMVQNSGVSLFLAR</sequence>
<dbReference type="RefSeq" id="WP_099909790.1">
    <property type="nucleotide sequence ID" value="NZ_AWWI01000040.1"/>
</dbReference>
<evidence type="ECO:0000313" key="3">
    <source>
        <dbReference type="EMBL" id="PIL21408.1"/>
    </source>
</evidence>
<organism evidence="3 4">
    <name type="scientific">Puniceibacterium antarcticum</name>
    <dbReference type="NCBI Taxonomy" id="1206336"/>
    <lineage>
        <taxon>Bacteria</taxon>
        <taxon>Pseudomonadati</taxon>
        <taxon>Pseudomonadota</taxon>
        <taxon>Alphaproteobacteria</taxon>
        <taxon>Rhodobacterales</taxon>
        <taxon>Paracoccaceae</taxon>
        <taxon>Puniceibacterium</taxon>
    </lineage>
</organism>
<dbReference type="OrthoDB" id="9804721at2"/>
<comment type="similarity">
    <text evidence="1">Belongs to the universal stress protein A family.</text>
</comment>
<keyword evidence="4" id="KW-1185">Reference proteome</keyword>
<evidence type="ECO:0000313" key="4">
    <source>
        <dbReference type="Proteomes" id="UP000231259"/>
    </source>
</evidence>
<evidence type="ECO:0000259" key="2">
    <source>
        <dbReference type="Pfam" id="PF00582"/>
    </source>
</evidence>
<dbReference type="SUPFAM" id="SSF52402">
    <property type="entry name" value="Adenine nucleotide alpha hydrolases-like"/>
    <property type="match status" value="1"/>
</dbReference>
<dbReference type="PRINTS" id="PR01438">
    <property type="entry name" value="UNVRSLSTRESS"/>
</dbReference>
<dbReference type="Gene3D" id="3.40.50.12370">
    <property type="match status" value="1"/>
</dbReference>
<protein>
    <recommendedName>
        <fullName evidence="2">UspA domain-containing protein</fullName>
    </recommendedName>
</protein>
<comment type="caution">
    <text evidence="3">The sequence shown here is derived from an EMBL/GenBank/DDBJ whole genome shotgun (WGS) entry which is preliminary data.</text>
</comment>
<dbReference type="InterPro" id="IPR006015">
    <property type="entry name" value="Universal_stress_UspA"/>
</dbReference>
<proteinExistence type="inferred from homology"/>
<dbReference type="AlphaFoldDB" id="A0A2G8RJZ0"/>
<dbReference type="Pfam" id="PF00582">
    <property type="entry name" value="Usp"/>
    <property type="match status" value="1"/>
</dbReference>
<accession>A0A2G8RJZ0</accession>